<evidence type="ECO:0000256" key="7">
    <source>
        <dbReference type="ARBA" id="ARBA00022519"/>
    </source>
</evidence>
<evidence type="ECO:0000313" key="13">
    <source>
        <dbReference type="EMBL" id="VAV99862.1"/>
    </source>
</evidence>
<sequence>MTAFWTLLKRDLVLAMRQGGGGGMSVAFFLIVVSMLPFGIGPDLNLLSRIAPGILWVALLLSALLTLDRLFQTDYEDGSLELLTMGSLPLELVVVSKTTAHWVTTGLPLAVAAPVLGILLNLDAAAFGPLFLTMLVGTPGLNFLGAIGAALTLLVRRGGLLVAILILPLFVPTLIFGVIAVNAVLVGPASFGPPFLILTALSLGAMVLGPIAAAAAIRLALS</sequence>
<dbReference type="InterPro" id="IPR003544">
    <property type="entry name" value="Cyt_c_biogenesis_CcmB"/>
</dbReference>
<feature type="transmembrane region" description="Helical" evidence="12">
    <location>
        <begin position="160"/>
        <end position="183"/>
    </location>
</feature>
<dbReference type="GO" id="GO:0015232">
    <property type="term" value="F:heme transmembrane transporter activity"/>
    <property type="evidence" value="ECO:0007669"/>
    <property type="project" value="InterPro"/>
</dbReference>
<keyword evidence="10 12" id="KW-1133">Transmembrane helix</keyword>
<feature type="transmembrane region" description="Helical" evidence="12">
    <location>
        <begin position="195"/>
        <end position="221"/>
    </location>
</feature>
<dbReference type="InterPro" id="IPR026031">
    <property type="entry name" value="Cyt_c_CcmB_bac"/>
</dbReference>
<keyword evidence="11 12" id="KW-0472">Membrane</keyword>
<gene>
    <name evidence="13" type="ORF">MNBD_ALPHA04-568</name>
</gene>
<dbReference type="GO" id="GO:1903607">
    <property type="term" value="P:cytochrome c biosynthetic process"/>
    <property type="evidence" value="ECO:0007669"/>
    <property type="project" value="TreeGrafter"/>
</dbReference>
<keyword evidence="9" id="KW-0201">Cytochrome c-type biogenesis</keyword>
<accession>A0A3B0S7H6</accession>
<reference evidence="13" key="1">
    <citation type="submission" date="2018-06" db="EMBL/GenBank/DDBJ databases">
        <authorList>
            <person name="Zhirakovskaya E."/>
        </authorList>
    </citation>
    <scope>NUCLEOTIDE SEQUENCE</scope>
</reference>
<evidence type="ECO:0000256" key="2">
    <source>
        <dbReference type="ARBA" id="ARBA00004429"/>
    </source>
</evidence>
<proteinExistence type="inferred from homology"/>
<evidence type="ECO:0000256" key="8">
    <source>
        <dbReference type="ARBA" id="ARBA00022692"/>
    </source>
</evidence>
<dbReference type="PRINTS" id="PR01414">
    <property type="entry name" value="CCMBBIOGNSIS"/>
</dbReference>
<evidence type="ECO:0000256" key="4">
    <source>
        <dbReference type="ARBA" id="ARBA00016452"/>
    </source>
</evidence>
<evidence type="ECO:0000256" key="9">
    <source>
        <dbReference type="ARBA" id="ARBA00022748"/>
    </source>
</evidence>
<dbReference type="PIRSF" id="PIRSF002764">
    <property type="entry name" value="CcmB"/>
    <property type="match status" value="1"/>
</dbReference>
<dbReference type="GO" id="GO:0005886">
    <property type="term" value="C:plasma membrane"/>
    <property type="evidence" value="ECO:0007669"/>
    <property type="project" value="UniProtKB-SubCell"/>
</dbReference>
<keyword evidence="7" id="KW-0997">Cell inner membrane</keyword>
<evidence type="ECO:0000256" key="10">
    <source>
        <dbReference type="ARBA" id="ARBA00022989"/>
    </source>
</evidence>
<feature type="transmembrane region" description="Helical" evidence="12">
    <location>
        <begin position="21"/>
        <end position="40"/>
    </location>
</feature>
<comment type="function">
    <text evidence="1">Required for the export of heme to the periplasm for the biogenesis of c-type cytochromes.</text>
</comment>
<evidence type="ECO:0000256" key="11">
    <source>
        <dbReference type="ARBA" id="ARBA00023136"/>
    </source>
</evidence>
<dbReference type="EMBL" id="UOEF01000294">
    <property type="protein sequence ID" value="VAV99862.1"/>
    <property type="molecule type" value="Genomic_DNA"/>
</dbReference>
<dbReference type="PANTHER" id="PTHR30070">
    <property type="entry name" value="HEME EXPORTER PROTEIN B"/>
    <property type="match status" value="1"/>
</dbReference>
<feature type="transmembrane region" description="Helical" evidence="12">
    <location>
        <begin position="126"/>
        <end position="153"/>
    </location>
</feature>
<keyword evidence="8 12" id="KW-0812">Transmembrane</keyword>
<dbReference type="GO" id="GO:0017004">
    <property type="term" value="P:cytochrome complex assembly"/>
    <property type="evidence" value="ECO:0007669"/>
    <property type="project" value="UniProtKB-KW"/>
</dbReference>
<comment type="subcellular location">
    <subcellularLocation>
        <location evidence="2">Cell inner membrane</location>
        <topology evidence="2">Multi-pass membrane protein</topology>
    </subcellularLocation>
</comment>
<organism evidence="13">
    <name type="scientific">hydrothermal vent metagenome</name>
    <dbReference type="NCBI Taxonomy" id="652676"/>
    <lineage>
        <taxon>unclassified sequences</taxon>
        <taxon>metagenomes</taxon>
        <taxon>ecological metagenomes</taxon>
    </lineage>
</organism>
<evidence type="ECO:0000256" key="1">
    <source>
        <dbReference type="ARBA" id="ARBA00002442"/>
    </source>
</evidence>
<evidence type="ECO:0000256" key="6">
    <source>
        <dbReference type="ARBA" id="ARBA00022475"/>
    </source>
</evidence>
<evidence type="ECO:0000256" key="5">
    <source>
        <dbReference type="ARBA" id="ARBA00022448"/>
    </source>
</evidence>
<keyword evidence="6" id="KW-1003">Cell membrane</keyword>
<comment type="similarity">
    <text evidence="3">Belongs to the CcmB/CycW/HelB family.</text>
</comment>
<evidence type="ECO:0000256" key="3">
    <source>
        <dbReference type="ARBA" id="ARBA00010544"/>
    </source>
</evidence>
<feature type="transmembrane region" description="Helical" evidence="12">
    <location>
        <begin position="100"/>
        <end position="120"/>
    </location>
</feature>
<dbReference type="AlphaFoldDB" id="A0A3B0S7H6"/>
<dbReference type="PANTHER" id="PTHR30070:SF1">
    <property type="entry name" value="CYTOCHROME C BIOGENESIS B-RELATED"/>
    <property type="match status" value="1"/>
</dbReference>
<feature type="transmembrane region" description="Helical" evidence="12">
    <location>
        <begin position="46"/>
        <end position="67"/>
    </location>
</feature>
<dbReference type="NCBIfam" id="TIGR01190">
    <property type="entry name" value="ccmB"/>
    <property type="match status" value="1"/>
</dbReference>
<name>A0A3B0S7H6_9ZZZZ</name>
<evidence type="ECO:0000256" key="12">
    <source>
        <dbReference type="SAM" id="Phobius"/>
    </source>
</evidence>
<keyword evidence="5" id="KW-0813">Transport</keyword>
<protein>
    <recommendedName>
        <fullName evidence="4">Heme exporter protein B</fullName>
    </recommendedName>
</protein>
<dbReference type="Pfam" id="PF03379">
    <property type="entry name" value="CcmB"/>
    <property type="match status" value="1"/>
</dbReference>